<feature type="compositionally biased region" description="Polar residues" evidence="1">
    <location>
        <begin position="669"/>
        <end position="700"/>
    </location>
</feature>
<dbReference type="PANTHER" id="PTHR45615">
    <property type="entry name" value="MYOSIN HEAVY CHAIN, NON-MUSCLE"/>
    <property type="match status" value="1"/>
</dbReference>
<proteinExistence type="predicted"/>
<dbReference type="GO" id="GO:0051015">
    <property type="term" value="F:actin filament binding"/>
    <property type="evidence" value="ECO:0007669"/>
    <property type="project" value="TreeGrafter"/>
</dbReference>
<dbReference type="GO" id="GO:0016460">
    <property type="term" value="C:myosin II complex"/>
    <property type="evidence" value="ECO:0007669"/>
    <property type="project" value="TreeGrafter"/>
</dbReference>
<accession>A0A8W8KSA7</accession>
<dbReference type="GO" id="GO:0032982">
    <property type="term" value="C:myosin filament"/>
    <property type="evidence" value="ECO:0007669"/>
    <property type="project" value="TreeGrafter"/>
</dbReference>
<feature type="region of interest" description="Disordered" evidence="1">
    <location>
        <begin position="97"/>
        <end position="118"/>
    </location>
</feature>
<feature type="region of interest" description="Disordered" evidence="1">
    <location>
        <begin position="590"/>
        <end position="773"/>
    </location>
</feature>
<organism evidence="3 4">
    <name type="scientific">Magallana gigas</name>
    <name type="common">Pacific oyster</name>
    <name type="synonym">Crassostrea gigas</name>
    <dbReference type="NCBI Taxonomy" id="29159"/>
    <lineage>
        <taxon>Eukaryota</taxon>
        <taxon>Metazoa</taxon>
        <taxon>Spiralia</taxon>
        <taxon>Lophotrochozoa</taxon>
        <taxon>Mollusca</taxon>
        <taxon>Bivalvia</taxon>
        <taxon>Autobranchia</taxon>
        <taxon>Pteriomorphia</taxon>
        <taxon>Ostreida</taxon>
        <taxon>Ostreoidea</taxon>
        <taxon>Ostreidae</taxon>
        <taxon>Magallana</taxon>
    </lineage>
</organism>
<evidence type="ECO:0000313" key="4">
    <source>
        <dbReference type="Proteomes" id="UP000005408"/>
    </source>
</evidence>
<feature type="compositionally biased region" description="Acidic residues" evidence="1">
    <location>
        <begin position="594"/>
        <end position="609"/>
    </location>
</feature>
<dbReference type="Pfam" id="PF16026">
    <property type="entry name" value="MIEAP"/>
    <property type="match status" value="1"/>
</dbReference>
<dbReference type="Proteomes" id="UP000005408">
    <property type="component" value="Unassembled WGS sequence"/>
</dbReference>
<keyword evidence="4" id="KW-1185">Reference proteome</keyword>
<evidence type="ECO:0000259" key="2">
    <source>
        <dbReference type="Pfam" id="PF16026"/>
    </source>
</evidence>
<feature type="domain" description="Mitochondria-eating protein C-terminal" evidence="2">
    <location>
        <begin position="389"/>
        <end position="587"/>
    </location>
</feature>
<dbReference type="EnsemblMetazoa" id="G24833.1">
    <property type="protein sequence ID" value="G24833.1:cds"/>
    <property type="gene ID" value="G24833"/>
</dbReference>
<evidence type="ECO:0000256" key="1">
    <source>
        <dbReference type="SAM" id="MobiDB-lite"/>
    </source>
</evidence>
<reference evidence="3" key="1">
    <citation type="submission" date="2022-08" db="UniProtKB">
        <authorList>
            <consortium name="EnsemblMetazoa"/>
        </authorList>
    </citation>
    <scope>IDENTIFICATION</scope>
    <source>
        <strain evidence="3">05x7-T-G4-1.051#20</strain>
    </source>
</reference>
<dbReference type="GO" id="GO:0005737">
    <property type="term" value="C:cytoplasm"/>
    <property type="evidence" value="ECO:0007669"/>
    <property type="project" value="TreeGrafter"/>
</dbReference>
<dbReference type="AlphaFoldDB" id="A0A8W8KSA7"/>
<dbReference type="InterPro" id="IPR031981">
    <property type="entry name" value="MIEAP_C"/>
</dbReference>
<sequence>MSGVGGERIRSDRHRCLKDLQAGLRKLKQREKNNNYSADDIVCQETAKKLITDLRELTDSGSDEVLTFGVTERGVVNRLERELKSSNEAYQKKVKELETEKANHRKSKDRLEKETERINTELGKSENERRNLEAEIKTLNDQMKSLKSELQDVKDAKEKLETENKRLNETTQKQREKDIGLIKALNLELGQLEDERGKLEIEKNRLNETAQKQREKDIAEIKSLNAALGQLEDEREKLETEKNRLNETAQRQKEEDIAKIKSLNSALGQLEDEREKLETEKNRFKKESEQLKHTLADAEQTQGSLVLAINDRNLEINRLETQIHMLQQECNQAKSSIQMHRNTIDKLQKNLTEEKKAKEHALNRLSAAAAHRLRDQNPGITDLSDPNRPLKLAEKVSELYDNEWTNAMENLESLNITEEKGIMILLKIIKNVFVNCVDFGDTHLESFPDLLVLPPVIYQLQQERVLSVKDMSSEMLKPMKDFRKSNAEHAISRLQKYFAAERNLKLKIKQKVYDSCKEYIEKCVELCWMMRIQDPPIYMEADYQTNSAFDSNKMRSYTKAGKFVHFVVWPTFFLHKDGPLLAKGVVQGSKSEVAEEESSSSSADDTDDDEKYKIAPTVSSDDNKSRTDDDLDGKQSDSENGKLPNDNNITINTECLENKDKGKVYKTPAGNQSDQGNGDQTTDKSNTTIKTNDNGENENVSPVIESNPEKKSYPTTTAGDGVAGLDNDMLRNTPIGTRNSENDGEGGDNDDEETGRGEKGAGAQTLTDEREID</sequence>
<feature type="compositionally biased region" description="Basic and acidic residues" evidence="1">
    <location>
        <begin position="621"/>
        <end position="640"/>
    </location>
</feature>
<name>A0A8W8KSA7_MAGGI</name>
<feature type="compositionally biased region" description="Acidic residues" evidence="1">
    <location>
        <begin position="742"/>
        <end position="753"/>
    </location>
</feature>
<feature type="compositionally biased region" description="Polar residues" evidence="1">
    <location>
        <begin position="645"/>
        <end position="655"/>
    </location>
</feature>
<dbReference type="GO" id="GO:0000146">
    <property type="term" value="F:microfilament motor activity"/>
    <property type="evidence" value="ECO:0007669"/>
    <property type="project" value="TreeGrafter"/>
</dbReference>
<feature type="compositionally biased region" description="Basic and acidic residues" evidence="1">
    <location>
        <begin position="109"/>
        <end position="118"/>
    </location>
</feature>
<protein>
    <recommendedName>
        <fullName evidence="2">Mitochondria-eating protein C-terminal domain-containing protein</fullName>
    </recommendedName>
</protein>
<evidence type="ECO:0000313" key="3">
    <source>
        <dbReference type="EnsemblMetazoa" id="G24833.1:cds"/>
    </source>
</evidence>
<dbReference type="PANTHER" id="PTHR45615:SF40">
    <property type="entry name" value="MYOSIN HEAVY CHAIN, NON-MUSCLE"/>
    <property type="match status" value="1"/>
</dbReference>